<dbReference type="Proteomes" id="UP000005239">
    <property type="component" value="Unassembled WGS sequence"/>
</dbReference>
<gene>
    <name evidence="1" type="primary">WBGene00094609</name>
</gene>
<accession>A0A8R1U6Q3</accession>
<proteinExistence type="predicted"/>
<organism evidence="1 2">
    <name type="scientific">Pristionchus pacificus</name>
    <name type="common">Parasitic nematode worm</name>
    <dbReference type="NCBI Taxonomy" id="54126"/>
    <lineage>
        <taxon>Eukaryota</taxon>
        <taxon>Metazoa</taxon>
        <taxon>Ecdysozoa</taxon>
        <taxon>Nematoda</taxon>
        <taxon>Chromadorea</taxon>
        <taxon>Rhabditida</taxon>
        <taxon>Rhabditina</taxon>
        <taxon>Diplogasteromorpha</taxon>
        <taxon>Diplogasteroidea</taxon>
        <taxon>Neodiplogasteridae</taxon>
        <taxon>Pristionchus</taxon>
    </lineage>
</organism>
<keyword evidence="2" id="KW-1185">Reference proteome</keyword>
<reference evidence="2" key="1">
    <citation type="journal article" date="2008" name="Nat. Genet.">
        <title>The Pristionchus pacificus genome provides a unique perspective on nematode lifestyle and parasitism.</title>
        <authorList>
            <person name="Dieterich C."/>
            <person name="Clifton S.W."/>
            <person name="Schuster L.N."/>
            <person name="Chinwalla A."/>
            <person name="Delehaunty K."/>
            <person name="Dinkelacker I."/>
            <person name="Fulton L."/>
            <person name="Fulton R."/>
            <person name="Godfrey J."/>
            <person name="Minx P."/>
            <person name="Mitreva M."/>
            <person name="Roeseler W."/>
            <person name="Tian H."/>
            <person name="Witte H."/>
            <person name="Yang S.P."/>
            <person name="Wilson R.K."/>
            <person name="Sommer R.J."/>
        </authorList>
    </citation>
    <scope>NUCLEOTIDE SEQUENCE [LARGE SCALE GENOMIC DNA]</scope>
    <source>
        <strain evidence="2">PS312</strain>
    </source>
</reference>
<evidence type="ECO:0000313" key="2">
    <source>
        <dbReference type="Proteomes" id="UP000005239"/>
    </source>
</evidence>
<sequence>MQAALRYGRMQGMIVDVGYVCFVPDEVACPNNALGPPPAGFNCASSPNVFTVYSCPSKLMYRIIDVQSIIFQ</sequence>
<name>A0A2A6BXB2_PRIPA</name>
<reference evidence="1" key="2">
    <citation type="submission" date="2022-06" db="UniProtKB">
        <authorList>
            <consortium name="EnsemblMetazoa"/>
        </authorList>
    </citation>
    <scope>IDENTIFICATION</scope>
    <source>
        <strain evidence="1">PS312</strain>
    </source>
</reference>
<evidence type="ECO:0000313" key="1">
    <source>
        <dbReference type="EnsemblMetazoa" id="PPA05055.1"/>
    </source>
</evidence>
<accession>A0A2A6BXB2</accession>
<dbReference type="EnsemblMetazoa" id="PPA05055.1">
    <property type="protein sequence ID" value="PPA05055.1"/>
    <property type="gene ID" value="WBGene00094609"/>
</dbReference>
<protein>
    <submittedName>
        <fullName evidence="1">Uncharacterized protein</fullName>
    </submittedName>
</protein>
<dbReference type="AlphaFoldDB" id="A0A2A6BXB2"/>